<proteinExistence type="predicted"/>
<protein>
    <recommendedName>
        <fullName evidence="4">Lipoprotein</fullName>
    </recommendedName>
</protein>
<name>A0A517QPA0_9PLAN</name>
<organism evidence="2 3">
    <name type="scientific">Thalassoglobus polymorphus</name>
    <dbReference type="NCBI Taxonomy" id="2527994"/>
    <lineage>
        <taxon>Bacteria</taxon>
        <taxon>Pseudomonadati</taxon>
        <taxon>Planctomycetota</taxon>
        <taxon>Planctomycetia</taxon>
        <taxon>Planctomycetales</taxon>
        <taxon>Planctomycetaceae</taxon>
        <taxon>Thalassoglobus</taxon>
    </lineage>
</organism>
<gene>
    <name evidence="2" type="ORF">Mal48_27090</name>
</gene>
<keyword evidence="3" id="KW-1185">Reference proteome</keyword>
<evidence type="ECO:0000313" key="2">
    <source>
        <dbReference type="EMBL" id="QDT33456.1"/>
    </source>
</evidence>
<dbReference type="EMBL" id="CP036267">
    <property type="protein sequence ID" value="QDT33456.1"/>
    <property type="molecule type" value="Genomic_DNA"/>
</dbReference>
<evidence type="ECO:0008006" key="4">
    <source>
        <dbReference type="Google" id="ProtNLM"/>
    </source>
</evidence>
<keyword evidence="1" id="KW-0732">Signal</keyword>
<feature type="chain" id="PRO_5021829544" description="Lipoprotein" evidence="1">
    <location>
        <begin position="26"/>
        <end position="138"/>
    </location>
</feature>
<sequence precursor="true">MSHRSVRVGLVFAIMLAMLAPSCSSLTWTGTHDGIRYSIHRDKRTHAIVKGEDGSLMYDSPELVVHYEAGRLIINGEECGVVSEGDHVEVTGIGTVLVNGQRRGDKLTGHAAMQKRLQEAKSMQTHSEAELDYKANNG</sequence>
<feature type="signal peptide" evidence="1">
    <location>
        <begin position="1"/>
        <end position="25"/>
    </location>
</feature>
<evidence type="ECO:0000313" key="3">
    <source>
        <dbReference type="Proteomes" id="UP000315724"/>
    </source>
</evidence>
<reference evidence="2 3" key="1">
    <citation type="submission" date="2019-02" db="EMBL/GenBank/DDBJ databases">
        <title>Deep-cultivation of Planctomycetes and their phenomic and genomic characterization uncovers novel biology.</title>
        <authorList>
            <person name="Wiegand S."/>
            <person name="Jogler M."/>
            <person name="Boedeker C."/>
            <person name="Pinto D."/>
            <person name="Vollmers J."/>
            <person name="Rivas-Marin E."/>
            <person name="Kohn T."/>
            <person name="Peeters S.H."/>
            <person name="Heuer A."/>
            <person name="Rast P."/>
            <person name="Oberbeckmann S."/>
            <person name="Bunk B."/>
            <person name="Jeske O."/>
            <person name="Meyerdierks A."/>
            <person name="Storesund J.E."/>
            <person name="Kallscheuer N."/>
            <person name="Luecker S."/>
            <person name="Lage O.M."/>
            <person name="Pohl T."/>
            <person name="Merkel B.J."/>
            <person name="Hornburger P."/>
            <person name="Mueller R.-W."/>
            <person name="Bruemmer F."/>
            <person name="Labrenz M."/>
            <person name="Spormann A.M."/>
            <person name="Op den Camp H."/>
            <person name="Overmann J."/>
            <person name="Amann R."/>
            <person name="Jetten M.S.M."/>
            <person name="Mascher T."/>
            <person name="Medema M.H."/>
            <person name="Devos D.P."/>
            <person name="Kaster A.-K."/>
            <person name="Ovreas L."/>
            <person name="Rohde M."/>
            <person name="Galperin M.Y."/>
            <person name="Jogler C."/>
        </authorList>
    </citation>
    <scope>NUCLEOTIDE SEQUENCE [LARGE SCALE GENOMIC DNA]</scope>
    <source>
        <strain evidence="2 3">Mal48</strain>
    </source>
</reference>
<dbReference type="KEGG" id="tpol:Mal48_27090"/>
<dbReference type="Proteomes" id="UP000315724">
    <property type="component" value="Chromosome"/>
</dbReference>
<dbReference type="OrthoDB" id="283256at2"/>
<accession>A0A517QPA0</accession>
<dbReference type="AlphaFoldDB" id="A0A517QPA0"/>
<dbReference type="RefSeq" id="WP_145199782.1">
    <property type="nucleotide sequence ID" value="NZ_CP036267.1"/>
</dbReference>
<evidence type="ECO:0000256" key="1">
    <source>
        <dbReference type="SAM" id="SignalP"/>
    </source>
</evidence>